<dbReference type="PANTHER" id="PTHR47153">
    <property type="entry name" value="LACTATE UTILIZATION PROTEIN B"/>
    <property type="match status" value="1"/>
</dbReference>
<evidence type="ECO:0000256" key="1">
    <source>
        <dbReference type="ARBA" id="ARBA00022448"/>
    </source>
</evidence>
<evidence type="ECO:0000256" key="7">
    <source>
        <dbReference type="ARBA" id="ARBA00023014"/>
    </source>
</evidence>
<evidence type="ECO:0000256" key="6">
    <source>
        <dbReference type="ARBA" id="ARBA00023004"/>
    </source>
</evidence>
<dbReference type="PANTHER" id="PTHR47153:SF2">
    <property type="entry name" value="LACTATE UTILIZATION PROTEIN B"/>
    <property type="match status" value="1"/>
</dbReference>
<keyword evidence="5" id="KW-0249">Electron transport</keyword>
<keyword evidence="10" id="KW-1185">Reference proteome</keyword>
<comment type="caution">
    <text evidence="9">The sequence shown here is derived from an EMBL/GenBank/DDBJ whole genome shotgun (WGS) entry which is preliminary data.</text>
</comment>
<dbReference type="RefSeq" id="WP_255027578.1">
    <property type="nucleotide sequence ID" value="NZ_JANDHW010000008.1"/>
</dbReference>
<feature type="domain" description="4Fe-4S ferredoxin-type" evidence="8">
    <location>
        <begin position="296"/>
        <end position="318"/>
    </location>
</feature>
<dbReference type="PROSITE" id="PS00198">
    <property type="entry name" value="4FE4S_FER_1"/>
    <property type="match status" value="1"/>
</dbReference>
<protein>
    <submittedName>
        <fullName evidence="9">Lactate utilization protein</fullName>
    </submittedName>
</protein>
<dbReference type="EMBL" id="JANDHW010000008">
    <property type="protein sequence ID" value="MCP9612292.1"/>
    <property type="molecule type" value="Genomic_DNA"/>
</dbReference>
<dbReference type="InterPro" id="IPR017900">
    <property type="entry name" value="4Fe4S_Fe_S_CS"/>
</dbReference>
<evidence type="ECO:0000259" key="8">
    <source>
        <dbReference type="PROSITE" id="PS51379"/>
    </source>
</evidence>
<dbReference type="InterPro" id="IPR009051">
    <property type="entry name" value="Helical_ferredxn"/>
</dbReference>
<dbReference type="SUPFAM" id="SSF46548">
    <property type="entry name" value="alpha-helical ferredoxin"/>
    <property type="match status" value="1"/>
</dbReference>
<evidence type="ECO:0000313" key="9">
    <source>
        <dbReference type="EMBL" id="MCP9612292.1"/>
    </source>
</evidence>
<accession>A0ABT1MI47</accession>
<evidence type="ECO:0000256" key="3">
    <source>
        <dbReference type="ARBA" id="ARBA00022723"/>
    </source>
</evidence>
<keyword evidence="2" id="KW-0004">4Fe-4S</keyword>
<reference evidence="9 10" key="1">
    <citation type="submission" date="2022-07" db="EMBL/GenBank/DDBJ databases">
        <title>Fecal culturing of patients with breast cancer.</title>
        <authorList>
            <person name="Teng N.M.Y."/>
            <person name="Kiu R."/>
            <person name="Evans R."/>
            <person name="Baker D.J."/>
            <person name="Zenner C."/>
            <person name="Robinson S.D."/>
            <person name="Hall L.J."/>
        </authorList>
    </citation>
    <scope>NUCLEOTIDE SEQUENCE [LARGE SCALE GENOMIC DNA]</scope>
    <source>
        <strain evidence="9 10">LH1063</strain>
    </source>
</reference>
<gene>
    <name evidence="9" type="ORF">NMU02_09330</name>
</gene>
<evidence type="ECO:0000256" key="2">
    <source>
        <dbReference type="ARBA" id="ARBA00022485"/>
    </source>
</evidence>
<dbReference type="InterPro" id="IPR003741">
    <property type="entry name" value="LUD_dom"/>
</dbReference>
<evidence type="ECO:0000256" key="4">
    <source>
        <dbReference type="ARBA" id="ARBA00022737"/>
    </source>
</evidence>
<proteinExistence type="predicted"/>
<dbReference type="Pfam" id="PF02589">
    <property type="entry name" value="LUD_dom"/>
    <property type="match status" value="1"/>
</dbReference>
<keyword evidence="3" id="KW-0479">Metal-binding</keyword>
<dbReference type="InterPro" id="IPR024569">
    <property type="entry name" value="LutB_C"/>
</dbReference>
<dbReference type="InterPro" id="IPR024185">
    <property type="entry name" value="FTHF_cligase-like_sf"/>
</dbReference>
<dbReference type="Pfam" id="PF11870">
    <property type="entry name" value="LutB_C"/>
    <property type="match status" value="1"/>
</dbReference>
<dbReference type="Gene3D" id="1.10.1060.10">
    <property type="entry name" value="Alpha-helical ferredoxin"/>
    <property type="match status" value="1"/>
</dbReference>
<keyword evidence="1" id="KW-0813">Transport</keyword>
<dbReference type="SUPFAM" id="SSF100950">
    <property type="entry name" value="NagB/RpiA/CoA transferase-like"/>
    <property type="match status" value="1"/>
</dbReference>
<dbReference type="Gene3D" id="3.40.50.10420">
    <property type="entry name" value="NagB/RpiA/CoA transferase-like"/>
    <property type="match status" value="1"/>
</dbReference>
<keyword evidence="7" id="KW-0411">Iron-sulfur</keyword>
<dbReference type="InterPro" id="IPR017896">
    <property type="entry name" value="4Fe4S_Fe-S-bd"/>
</dbReference>
<dbReference type="InterPro" id="IPR037171">
    <property type="entry name" value="NagB/RpiA_transferase-like"/>
</dbReference>
<name>A0ABT1MI47_9BACT</name>
<dbReference type="PROSITE" id="PS51379">
    <property type="entry name" value="4FE4S_FER_2"/>
    <property type="match status" value="1"/>
</dbReference>
<keyword evidence="6" id="KW-0408">Iron</keyword>
<sequence>MEKVINVAKNAGEFINRDNIHERLHDKNLWNARVKRDHIASTIPEWEDLRELASQIKMHTLSHLDQYVAQFAENAEKNGAIVHWAKDATEHNEIVLSILRDKHVGEIIKSKSMLQEECGMVPFLEKNGITVTESDLGERIQQLSQELPSHIVMPAIEKTTEDVARIFAENIGTDPNDNDPHSLNEAMRNNARPKFLKAGAGMTGANFAVAETGTFVVCTNEGNADIGASVPPLHIASIGIEKIIPRTRDLSVFIGLLSRSALGTPATQYTSHFTGPRYGGELHIILTDNGRSKRLGNSDFRTSLKCIRCGACMNTCPVYRRSGGLSYKAVYSGPIGIILDPTFDGHKYSELPFHSTLCGSCSEVCPVKIDISTQIYKWREVMVQKNYLPAIRKYSFKAAGFVFAHPFVFRTAEAAASRLLPLAPRFLLYNKTLNPWGRHRELPDFSKRKFRNWYLKNRKNPEEL</sequence>
<keyword evidence="4" id="KW-0677">Repeat</keyword>
<dbReference type="Proteomes" id="UP001205603">
    <property type="component" value="Unassembled WGS sequence"/>
</dbReference>
<dbReference type="InterPro" id="IPR004452">
    <property type="entry name" value="LutB/LldF"/>
</dbReference>
<organism evidence="9 10">
    <name type="scientific">Coprobacter tertius</name>
    <dbReference type="NCBI Taxonomy" id="2944915"/>
    <lineage>
        <taxon>Bacteria</taxon>
        <taxon>Pseudomonadati</taxon>
        <taxon>Bacteroidota</taxon>
        <taxon>Bacteroidia</taxon>
        <taxon>Bacteroidales</taxon>
        <taxon>Barnesiellaceae</taxon>
        <taxon>Coprobacter</taxon>
    </lineage>
</organism>
<dbReference type="Pfam" id="PF13183">
    <property type="entry name" value="Fer4_8"/>
    <property type="match status" value="1"/>
</dbReference>
<evidence type="ECO:0000256" key="5">
    <source>
        <dbReference type="ARBA" id="ARBA00022982"/>
    </source>
</evidence>
<evidence type="ECO:0000313" key="10">
    <source>
        <dbReference type="Proteomes" id="UP001205603"/>
    </source>
</evidence>